<keyword evidence="1" id="KW-0732">Signal</keyword>
<feature type="domain" description="ZP" evidence="2">
    <location>
        <begin position="28"/>
        <end position="270"/>
    </location>
</feature>
<reference evidence="3" key="1">
    <citation type="journal article" date="2019" name="bioRxiv">
        <title>The Genome of the Zebra Mussel, Dreissena polymorpha: A Resource for Invasive Species Research.</title>
        <authorList>
            <person name="McCartney M.A."/>
            <person name="Auch B."/>
            <person name="Kono T."/>
            <person name="Mallez S."/>
            <person name="Zhang Y."/>
            <person name="Obille A."/>
            <person name="Becker A."/>
            <person name="Abrahante J.E."/>
            <person name="Garbe J."/>
            <person name="Badalamenti J.P."/>
            <person name="Herman A."/>
            <person name="Mangelson H."/>
            <person name="Liachko I."/>
            <person name="Sullivan S."/>
            <person name="Sone E.D."/>
            <person name="Koren S."/>
            <person name="Silverstein K.A.T."/>
            <person name="Beckman K.B."/>
            <person name="Gohl D.M."/>
        </authorList>
    </citation>
    <scope>NUCLEOTIDE SEQUENCE</scope>
    <source>
        <strain evidence="3">Duluth1</strain>
        <tissue evidence="3">Whole animal</tissue>
    </source>
</reference>
<reference evidence="3" key="2">
    <citation type="submission" date="2020-11" db="EMBL/GenBank/DDBJ databases">
        <authorList>
            <person name="McCartney M.A."/>
            <person name="Auch B."/>
            <person name="Kono T."/>
            <person name="Mallez S."/>
            <person name="Becker A."/>
            <person name="Gohl D.M."/>
            <person name="Silverstein K.A.T."/>
            <person name="Koren S."/>
            <person name="Bechman K.B."/>
            <person name="Herman A."/>
            <person name="Abrahante J.E."/>
            <person name="Garbe J."/>
        </authorList>
    </citation>
    <scope>NUCLEOTIDE SEQUENCE</scope>
    <source>
        <strain evidence="3">Duluth1</strain>
        <tissue evidence="3">Whole animal</tissue>
    </source>
</reference>
<evidence type="ECO:0000313" key="3">
    <source>
        <dbReference type="EMBL" id="KAH3847996.1"/>
    </source>
</evidence>
<protein>
    <recommendedName>
        <fullName evidence="2">ZP domain-containing protein</fullName>
    </recommendedName>
</protein>
<dbReference type="EMBL" id="JAIWYP010000003">
    <property type="protein sequence ID" value="KAH3847996.1"/>
    <property type="molecule type" value="Genomic_DNA"/>
</dbReference>
<sequence>MSRHSVVFLALLAIGPALSTDHMHIDYECDSSGVMTAVNPDPEILKSATAGQGTTICNTTLSNNGSTIIISGCSKDDTVLLTLSNRETSGDGIIAGGETHTFALFCEDVDEVIFSHQVDFVVPNEISATTEEPDETVTSVTQSPVTPRFGLTTSIMNAARDAVLQQAVLGQSIVWTISGPSTYDLLPVSCFAYAGTTAGGATSVELINSLGCSAIIFFPKFVSANNAAMWEVFSPFPAFKFVVSDYVTFACDVKVCRRGSAKCSTTCGKRRRRTARAVQSSETSMISDNVRWPRELNARSVGTEDFSIVVAHLRIAESGGSRVGLSAVIILFAIGMGSIQ</sequence>
<feature type="signal peptide" evidence="1">
    <location>
        <begin position="1"/>
        <end position="19"/>
    </location>
</feature>
<proteinExistence type="predicted"/>
<dbReference type="InterPro" id="IPR001507">
    <property type="entry name" value="ZP_dom"/>
</dbReference>
<dbReference type="Gene3D" id="2.60.40.4100">
    <property type="entry name" value="Zona pellucida, ZP-C domain"/>
    <property type="match status" value="1"/>
</dbReference>
<feature type="chain" id="PRO_5039308681" description="ZP domain-containing protein" evidence="1">
    <location>
        <begin position="20"/>
        <end position="340"/>
    </location>
</feature>
<evidence type="ECO:0000256" key="1">
    <source>
        <dbReference type="SAM" id="SignalP"/>
    </source>
</evidence>
<gene>
    <name evidence="3" type="ORF">DPMN_090332</name>
</gene>
<name>A0A9D4QY48_DREPO</name>
<dbReference type="OrthoDB" id="6211208at2759"/>
<dbReference type="Proteomes" id="UP000828390">
    <property type="component" value="Unassembled WGS sequence"/>
</dbReference>
<comment type="caution">
    <text evidence="3">The sequence shown here is derived from an EMBL/GenBank/DDBJ whole genome shotgun (WGS) entry which is preliminary data.</text>
</comment>
<accession>A0A9D4QY48</accession>
<evidence type="ECO:0000313" key="4">
    <source>
        <dbReference type="Proteomes" id="UP000828390"/>
    </source>
</evidence>
<organism evidence="3 4">
    <name type="scientific">Dreissena polymorpha</name>
    <name type="common">Zebra mussel</name>
    <name type="synonym">Mytilus polymorpha</name>
    <dbReference type="NCBI Taxonomy" id="45954"/>
    <lineage>
        <taxon>Eukaryota</taxon>
        <taxon>Metazoa</taxon>
        <taxon>Spiralia</taxon>
        <taxon>Lophotrochozoa</taxon>
        <taxon>Mollusca</taxon>
        <taxon>Bivalvia</taxon>
        <taxon>Autobranchia</taxon>
        <taxon>Heteroconchia</taxon>
        <taxon>Euheterodonta</taxon>
        <taxon>Imparidentia</taxon>
        <taxon>Neoheterodontei</taxon>
        <taxon>Myida</taxon>
        <taxon>Dreissenoidea</taxon>
        <taxon>Dreissenidae</taxon>
        <taxon>Dreissena</taxon>
    </lineage>
</organism>
<evidence type="ECO:0000259" key="2">
    <source>
        <dbReference type="PROSITE" id="PS51034"/>
    </source>
</evidence>
<dbReference type="InterPro" id="IPR042235">
    <property type="entry name" value="ZP-C_dom"/>
</dbReference>
<dbReference type="PROSITE" id="PS51034">
    <property type="entry name" value="ZP_2"/>
    <property type="match status" value="1"/>
</dbReference>
<dbReference type="AlphaFoldDB" id="A0A9D4QY48"/>
<keyword evidence="4" id="KW-1185">Reference proteome</keyword>